<accession>F5Z8D6</accession>
<proteinExistence type="predicted"/>
<evidence type="ECO:0000313" key="2">
    <source>
        <dbReference type="Proteomes" id="UP000000683"/>
    </source>
</evidence>
<dbReference type="EMBL" id="CP002339">
    <property type="protein sequence ID" value="AEF03329.1"/>
    <property type="molecule type" value="Genomic_DNA"/>
</dbReference>
<name>F5Z8D6_ALTNA</name>
<gene>
    <name evidence="1" type="ordered locus">ambt_09015</name>
</gene>
<evidence type="ECO:0000313" key="1">
    <source>
        <dbReference type="EMBL" id="AEF03329.1"/>
    </source>
</evidence>
<dbReference type="InterPro" id="IPR025935">
    <property type="entry name" value="AbiH"/>
</dbReference>
<evidence type="ECO:0008006" key="3">
    <source>
        <dbReference type="Google" id="ProtNLM"/>
    </source>
</evidence>
<protein>
    <recommendedName>
        <fullName evidence="3">Bacteriophage abortive infection AbiH</fullName>
    </recommendedName>
</protein>
<dbReference type="OrthoDB" id="5903604at2"/>
<reference evidence="1 2" key="1">
    <citation type="journal article" date="2011" name="J. Bacteriol.">
        <title>Complete genome sequence of the polycyclic aromatic hydrocarbon-degrading bacterium Alteromonas sp. strain SN2.</title>
        <authorList>
            <person name="Jin H.M."/>
            <person name="Jeong H."/>
            <person name="Moon E.J."/>
            <person name="Math R.K."/>
            <person name="Lee K."/>
            <person name="Kim H.J."/>
            <person name="Jeon C.O."/>
            <person name="Oh T.K."/>
            <person name="Kim J.F."/>
        </authorList>
    </citation>
    <scope>NUCLEOTIDE SEQUENCE [LARGE SCALE GENOMIC DNA]</scope>
    <source>
        <strain evidence="2">JCM 17741 / KACC 18427 / KCTC 11700BP / SN2</strain>
    </source>
</reference>
<dbReference type="AlphaFoldDB" id="F5Z8D6"/>
<dbReference type="eggNOG" id="ENOG5033616">
    <property type="taxonomic scope" value="Bacteria"/>
</dbReference>
<sequence>MHIAYMIGNGFDIALGLKTKYSDFYQFYVKTESNSELIREFKKALKEELDITDKWSDLELALGQYLQNLSNISQFDELLDDIRFNLSEYLKNVQGLFKSDICKKIDTKEFLEQLLTPERFLRGRNKSALEQFYSSVGTKPYYFNVISFNYTNSIEQILKITHDSNEHLSLGYRAVIGNVERRLYNLYHVHGSVIEDMILGINDENQLENLDFRDIPEIRSDFIKPESNLAQGHGVEEVCKEQIRKASVICIFGSSLGKTDQLWWELIAEQLRERECRLVIFDYKPHFLQLNSSRSFRFKQEIIRIIFGNDVPSDANDKVYVNFNSDLFNSELFKIEFA</sequence>
<dbReference type="Proteomes" id="UP000000683">
    <property type="component" value="Chromosome"/>
</dbReference>
<organism evidence="1 2">
    <name type="scientific">Alteromonas naphthalenivorans</name>
    <dbReference type="NCBI Taxonomy" id="715451"/>
    <lineage>
        <taxon>Bacteria</taxon>
        <taxon>Pseudomonadati</taxon>
        <taxon>Pseudomonadota</taxon>
        <taxon>Gammaproteobacteria</taxon>
        <taxon>Alteromonadales</taxon>
        <taxon>Alteromonadaceae</taxon>
        <taxon>Alteromonas/Salinimonas group</taxon>
        <taxon>Alteromonas</taxon>
    </lineage>
</organism>
<dbReference type="RefSeq" id="WP_013784266.1">
    <property type="nucleotide sequence ID" value="NC_015554.1"/>
</dbReference>
<keyword evidence="2" id="KW-1185">Reference proteome</keyword>
<dbReference type="KEGG" id="alt:ambt_09015"/>
<dbReference type="HOGENOM" id="CLU_841326_0_0_6"/>
<dbReference type="Pfam" id="PF14253">
    <property type="entry name" value="AbiH"/>
    <property type="match status" value="1"/>
</dbReference>